<feature type="non-terminal residue" evidence="1">
    <location>
        <position position="107"/>
    </location>
</feature>
<evidence type="ECO:0000313" key="2">
    <source>
        <dbReference type="Proteomes" id="UP001288944"/>
    </source>
</evidence>
<comment type="caution">
    <text evidence="1">The sequence shown here is derived from an EMBL/GenBank/DDBJ whole genome shotgun (WGS) entry which is preliminary data.</text>
</comment>
<name>A0AAW9KSJ1_CLOPF</name>
<organism evidence="1 2">
    <name type="scientific">Clostridium perfringens</name>
    <dbReference type="NCBI Taxonomy" id="1502"/>
    <lineage>
        <taxon>Bacteria</taxon>
        <taxon>Bacillati</taxon>
        <taxon>Bacillota</taxon>
        <taxon>Clostridia</taxon>
        <taxon>Eubacteriales</taxon>
        <taxon>Clostridiaceae</taxon>
        <taxon>Clostridium</taxon>
    </lineage>
</organism>
<reference evidence="1" key="1">
    <citation type="submission" date="2019-11" db="EMBL/GenBank/DDBJ databases">
        <title>Characterization of Clostridium perfringens isolates from swine manure treated agricultural soils.</title>
        <authorList>
            <person name="Wushke S.T."/>
        </authorList>
    </citation>
    <scope>NUCLEOTIDE SEQUENCE</scope>
    <source>
        <strain evidence="1">X62</strain>
    </source>
</reference>
<accession>A0AAW9KSJ1</accession>
<dbReference type="AlphaFoldDB" id="A0AAW9KSJ1"/>
<evidence type="ECO:0000313" key="1">
    <source>
        <dbReference type="EMBL" id="MDZ7544040.1"/>
    </source>
</evidence>
<protein>
    <submittedName>
        <fullName evidence="1">Uncharacterized protein</fullName>
    </submittedName>
</protein>
<proteinExistence type="predicted"/>
<sequence length="107" mass="12003">MINSTALTSEDIIEIVNLKCKEKGIEVTHIEITNGIKFSGRINAKINSSFNGTLYIREFVHNKIILELDRLNITSFGVLKKASNIILKAMIKLLGEDYLNIKGNNII</sequence>
<dbReference type="EMBL" id="WNUR01001964">
    <property type="protein sequence ID" value="MDZ7544040.1"/>
    <property type="molecule type" value="Genomic_DNA"/>
</dbReference>
<gene>
    <name evidence="1" type="ORF">GNF83_23335</name>
</gene>
<dbReference type="Proteomes" id="UP001288944">
    <property type="component" value="Unassembled WGS sequence"/>
</dbReference>